<dbReference type="PANTHER" id="PTHR35797">
    <property type="entry name" value="PROTEASE-RELATED"/>
    <property type="match status" value="1"/>
</dbReference>
<proteinExistence type="predicted"/>
<feature type="transmembrane region" description="Helical" evidence="1">
    <location>
        <begin position="9"/>
        <end position="28"/>
    </location>
</feature>
<name>A0A7J3MWJ2_9CREN</name>
<dbReference type="GO" id="GO:0080120">
    <property type="term" value="P:CAAX-box protein maturation"/>
    <property type="evidence" value="ECO:0007669"/>
    <property type="project" value="UniProtKB-ARBA"/>
</dbReference>
<keyword evidence="1" id="KW-0472">Membrane</keyword>
<gene>
    <name evidence="3" type="ORF">ENT99_05050</name>
    <name evidence="4" type="ORF">ENU64_00540</name>
</gene>
<keyword evidence="4" id="KW-0645">Protease</keyword>
<feature type="transmembrane region" description="Helical" evidence="1">
    <location>
        <begin position="135"/>
        <end position="155"/>
    </location>
</feature>
<keyword evidence="1" id="KW-1133">Transmembrane helix</keyword>
<dbReference type="EMBL" id="DTAU01000100">
    <property type="protein sequence ID" value="HFQ79054.1"/>
    <property type="molecule type" value="Genomic_DNA"/>
</dbReference>
<feature type="transmembrane region" description="Helical" evidence="1">
    <location>
        <begin position="77"/>
        <end position="97"/>
    </location>
</feature>
<sequence length="213" mass="24161">MDKVLVSRIIVFVLVSYTAAYALDYLAIRFSIPISLWVFIRMWSIALSSLLCLCVFEMNIVESLKHYLSFSKNVVKYYLLAPLIIYGALLLYIATALPLGLFNFDEYVASIANQIHSVAPSLVEEQVTMLALLNAYLSIIVAYPIAITVNMLVALGEEISWRGYLYTLLGSRPNLVNTIVIGTPWRLRHASVTILLGWNYYYNRYLGIILFTI</sequence>
<dbReference type="GO" id="GO:0008237">
    <property type="term" value="F:metallopeptidase activity"/>
    <property type="evidence" value="ECO:0007669"/>
    <property type="project" value="UniProtKB-KW"/>
</dbReference>
<dbReference type="AlphaFoldDB" id="A0A7J3MWJ2"/>
<dbReference type="GO" id="GO:0006508">
    <property type="term" value="P:proteolysis"/>
    <property type="evidence" value="ECO:0007669"/>
    <property type="project" value="UniProtKB-KW"/>
</dbReference>
<dbReference type="EMBL" id="DTDH01000010">
    <property type="protein sequence ID" value="HGT97902.1"/>
    <property type="molecule type" value="Genomic_DNA"/>
</dbReference>
<dbReference type="PANTHER" id="PTHR35797:SF1">
    <property type="entry name" value="PROTEASE"/>
    <property type="match status" value="1"/>
</dbReference>
<feature type="domain" description="CAAX prenyl protease 2/Lysostaphin resistance protein A-like" evidence="2">
    <location>
        <begin position="144"/>
        <end position="199"/>
    </location>
</feature>
<dbReference type="Pfam" id="PF02517">
    <property type="entry name" value="Rce1-like"/>
    <property type="match status" value="1"/>
</dbReference>
<dbReference type="InterPro" id="IPR003675">
    <property type="entry name" value="Rce1/LyrA-like_dom"/>
</dbReference>
<keyword evidence="4" id="KW-0482">Metalloprotease</keyword>
<evidence type="ECO:0000259" key="2">
    <source>
        <dbReference type="Pfam" id="PF02517"/>
    </source>
</evidence>
<protein>
    <submittedName>
        <fullName evidence="4">CPBP family intramembrane metalloprotease</fullName>
    </submittedName>
</protein>
<dbReference type="GO" id="GO:0004175">
    <property type="term" value="F:endopeptidase activity"/>
    <property type="evidence" value="ECO:0007669"/>
    <property type="project" value="UniProtKB-ARBA"/>
</dbReference>
<evidence type="ECO:0000256" key="1">
    <source>
        <dbReference type="SAM" id="Phobius"/>
    </source>
</evidence>
<dbReference type="InterPro" id="IPR042150">
    <property type="entry name" value="MmRce1-like"/>
</dbReference>
<organism evidence="4">
    <name type="scientific">Ignisphaera aggregans</name>
    <dbReference type="NCBI Taxonomy" id="334771"/>
    <lineage>
        <taxon>Archaea</taxon>
        <taxon>Thermoproteota</taxon>
        <taxon>Thermoprotei</taxon>
        <taxon>Desulfurococcales</taxon>
        <taxon>Desulfurococcaceae</taxon>
        <taxon>Ignisphaera</taxon>
    </lineage>
</organism>
<accession>A0A7J3MWJ2</accession>
<comment type="caution">
    <text evidence="4">The sequence shown here is derived from an EMBL/GenBank/DDBJ whole genome shotgun (WGS) entry which is preliminary data.</text>
</comment>
<evidence type="ECO:0000313" key="4">
    <source>
        <dbReference type="EMBL" id="HGT97902.1"/>
    </source>
</evidence>
<evidence type="ECO:0000313" key="3">
    <source>
        <dbReference type="EMBL" id="HFQ79054.1"/>
    </source>
</evidence>
<reference evidence="4" key="1">
    <citation type="journal article" date="2020" name="mSystems">
        <title>Genome- and Community-Level Interaction Insights into Carbon Utilization and Element Cycling Functions of Hydrothermarchaeota in Hydrothermal Sediment.</title>
        <authorList>
            <person name="Zhou Z."/>
            <person name="Liu Y."/>
            <person name="Xu W."/>
            <person name="Pan J."/>
            <person name="Luo Z.H."/>
            <person name="Li M."/>
        </authorList>
    </citation>
    <scope>NUCLEOTIDE SEQUENCE [LARGE SCALE GENOMIC DNA]</scope>
    <source>
        <strain evidence="3">SpSt-629</strain>
        <strain evidence="4">SpSt-688</strain>
    </source>
</reference>
<feature type="transmembrane region" description="Helical" evidence="1">
    <location>
        <begin position="34"/>
        <end position="56"/>
    </location>
</feature>
<keyword evidence="4" id="KW-0378">Hydrolase</keyword>
<keyword evidence="1" id="KW-0812">Transmembrane</keyword>